<name>A0A540WY38_9BACT</name>
<gene>
    <name evidence="3" type="ORF">FJV41_21470</name>
</gene>
<dbReference type="InterPro" id="IPR032109">
    <property type="entry name" value="Big_3_5"/>
</dbReference>
<dbReference type="Pfam" id="PF16640">
    <property type="entry name" value="Big_3_5"/>
    <property type="match status" value="1"/>
</dbReference>
<dbReference type="Proteomes" id="UP000315369">
    <property type="component" value="Unassembled WGS sequence"/>
</dbReference>
<proteinExistence type="predicted"/>
<protein>
    <recommendedName>
        <fullName evidence="2">Bacterial Ig-like domain-containing protein</fullName>
    </recommendedName>
</protein>
<dbReference type="EMBL" id="VIFM01000084">
    <property type="protein sequence ID" value="TQF13902.1"/>
    <property type="molecule type" value="Genomic_DNA"/>
</dbReference>
<accession>A0A540WY38</accession>
<comment type="caution">
    <text evidence="3">The sequence shown here is derived from an EMBL/GenBank/DDBJ whole genome shotgun (WGS) entry which is preliminary data.</text>
</comment>
<feature type="domain" description="Bacterial Ig-like" evidence="2">
    <location>
        <begin position="497"/>
        <end position="576"/>
    </location>
</feature>
<sequence>MPRSFLGWHRTSMRRWSPSLLLLVLVGVGAGPVSAQGVDSNRLILSRDRNVEVLLVDDQAGGGASSTLGWFYYDELVDRGYIDIGDPANPNDDVLRDVEGNGIPDFHEDLFNLNPDRVYIGESTRCIPERIFFHRRESGEVLRLREPELLTGSCLAPGSYAADAGPKRWPDGAPGYPVRPGGSVVGQRVLDATDLVTASGDFRPGVVPGLVDAYFSDRGVFPHVPNLLEPDDSQNGHLGLGHIILLSTDDDGSLCPASPAVECLTPRVASPGPGEPASLGPIWDRSGLFDGRPDYKASAFDPFGRVIPGRDVTAAITEDDRRVRLGTVDGGREIVFFLVTYVEQIYGGATDTCFLPGTTPEGRLQCELWGHGDINVHFSKTLLNLDLHQQESTDVLASIPPREWLSPLAYNRLGTQEYGKFQITETIPIEAWSDQQRTPHVLMLAPMEATDTWLMGWESMNSGGNRMFYDGVFLVRGVGIEPTVTRVEGQGGPVIEGELAFFTATVTTVDGVPLTMGSVSFYVDGDHVTSELLDGAGTATVSLSFFPMGEHTLLAEFGGIDGLYAWSNSEELPVFVEAPDGGSLPDAGAPDSGTLDAGPDGGPAPADAGEDDDAGTPPPMDAGEDDDGGTTPTPDAGDGGGTTPEPDAGDGGGTTPEPDAGDGGGTTPEPDAGDGGGTTPEPDAGDGGGTTPEPDAGDGGGTTPEPDAGDGGGTTPEPDAGDGGGTTPEPEPDAGEDGGVTPQPEPDAGENDAGTDDAGSTTDPEGPNPLGPRDLTVTGWGCGATDAGSSSLMMLALWVGVSVLRSRGRRLD</sequence>
<evidence type="ECO:0000313" key="4">
    <source>
        <dbReference type="Proteomes" id="UP000315369"/>
    </source>
</evidence>
<feature type="region of interest" description="Disordered" evidence="1">
    <location>
        <begin position="576"/>
        <end position="783"/>
    </location>
</feature>
<dbReference type="Gene3D" id="2.60.40.10">
    <property type="entry name" value="Immunoglobulins"/>
    <property type="match status" value="1"/>
</dbReference>
<keyword evidence="4" id="KW-1185">Reference proteome</keyword>
<dbReference type="InterPro" id="IPR013783">
    <property type="entry name" value="Ig-like_fold"/>
</dbReference>
<dbReference type="OrthoDB" id="5380604at2"/>
<evidence type="ECO:0000256" key="1">
    <source>
        <dbReference type="SAM" id="MobiDB-lite"/>
    </source>
</evidence>
<evidence type="ECO:0000259" key="2">
    <source>
        <dbReference type="Pfam" id="PF16640"/>
    </source>
</evidence>
<dbReference type="AlphaFoldDB" id="A0A540WY38"/>
<reference evidence="3 4" key="1">
    <citation type="submission" date="2019-06" db="EMBL/GenBank/DDBJ databases">
        <authorList>
            <person name="Livingstone P."/>
            <person name="Whitworth D."/>
        </authorList>
    </citation>
    <scope>NUCLEOTIDE SEQUENCE [LARGE SCALE GENOMIC DNA]</scope>
    <source>
        <strain evidence="3 4">AM401</strain>
    </source>
</reference>
<evidence type="ECO:0000313" key="3">
    <source>
        <dbReference type="EMBL" id="TQF13902.1"/>
    </source>
</evidence>
<organism evidence="3 4">
    <name type="scientific">Myxococcus llanfairpwllgwyngyllgogerychwyrndrobwllllantysiliogogogochensis</name>
    <dbReference type="NCBI Taxonomy" id="2590453"/>
    <lineage>
        <taxon>Bacteria</taxon>
        <taxon>Pseudomonadati</taxon>
        <taxon>Myxococcota</taxon>
        <taxon>Myxococcia</taxon>
        <taxon>Myxococcales</taxon>
        <taxon>Cystobacterineae</taxon>
        <taxon>Myxococcaceae</taxon>
        <taxon>Myxococcus</taxon>
    </lineage>
</organism>